<keyword evidence="3" id="KW-0813">Transport</keyword>
<keyword evidence="2" id="KW-1134">Transmembrane beta strand</keyword>
<dbReference type="PANTHER" id="PTHR11743:SF70">
    <property type="entry name" value="GH26960P-RELATED"/>
    <property type="match status" value="1"/>
</dbReference>
<dbReference type="AlphaFoldDB" id="A0A6A6UR18"/>
<dbReference type="EMBL" id="MU004231">
    <property type="protein sequence ID" value="KAF2673881.1"/>
    <property type="molecule type" value="Genomic_DNA"/>
</dbReference>
<dbReference type="GO" id="GO:0005741">
    <property type="term" value="C:mitochondrial outer membrane"/>
    <property type="evidence" value="ECO:0007669"/>
    <property type="project" value="InterPro"/>
</dbReference>
<dbReference type="InterPro" id="IPR001925">
    <property type="entry name" value="Porin_Euk"/>
</dbReference>
<evidence type="ECO:0000256" key="1">
    <source>
        <dbReference type="ARBA" id="ARBA00007780"/>
    </source>
</evidence>
<dbReference type="GO" id="GO:0008308">
    <property type="term" value="F:voltage-gated monoatomic anion channel activity"/>
    <property type="evidence" value="ECO:0007669"/>
    <property type="project" value="InterPro"/>
</dbReference>
<evidence type="ECO:0008006" key="6">
    <source>
        <dbReference type="Google" id="ProtNLM"/>
    </source>
</evidence>
<keyword evidence="5" id="KW-1185">Reference proteome</keyword>
<protein>
    <recommendedName>
        <fullName evidence="6">Mitochondrial porin-like protein</fullName>
    </recommendedName>
</protein>
<dbReference type="PANTHER" id="PTHR11743">
    <property type="entry name" value="VOLTAGE-DEPENDENT ANION-SELECTIVE CHANNEL"/>
    <property type="match status" value="1"/>
</dbReference>
<organism evidence="4 5">
    <name type="scientific">Microthyrium microscopicum</name>
    <dbReference type="NCBI Taxonomy" id="703497"/>
    <lineage>
        <taxon>Eukaryota</taxon>
        <taxon>Fungi</taxon>
        <taxon>Dikarya</taxon>
        <taxon>Ascomycota</taxon>
        <taxon>Pezizomycotina</taxon>
        <taxon>Dothideomycetes</taxon>
        <taxon>Dothideomycetes incertae sedis</taxon>
        <taxon>Microthyriales</taxon>
        <taxon>Microthyriaceae</taxon>
        <taxon>Microthyrium</taxon>
    </lineage>
</organism>
<reference evidence="4" key="1">
    <citation type="journal article" date="2020" name="Stud. Mycol.">
        <title>101 Dothideomycetes genomes: a test case for predicting lifestyles and emergence of pathogens.</title>
        <authorList>
            <person name="Haridas S."/>
            <person name="Albert R."/>
            <person name="Binder M."/>
            <person name="Bloem J."/>
            <person name="Labutti K."/>
            <person name="Salamov A."/>
            <person name="Andreopoulos B."/>
            <person name="Baker S."/>
            <person name="Barry K."/>
            <person name="Bills G."/>
            <person name="Bluhm B."/>
            <person name="Cannon C."/>
            <person name="Castanera R."/>
            <person name="Culley D."/>
            <person name="Daum C."/>
            <person name="Ezra D."/>
            <person name="Gonzalez J."/>
            <person name="Henrissat B."/>
            <person name="Kuo A."/>
            <person name="Liang C."/>
            <person name="Lipzen A."/>
            <person name="Lutzoni F."/>
            <person name="Magnuson J."/>
            <person name="Mondo S."/>
            <person name="Nolan M."/>
            <person name="Ohm R."/>
            <person name="Pangilinan J."/>
            <person name="Park H.-J."/>
            <person name="Ramirez L."/>
            <person name="Alfaro M."/>
            <person name="Sun H."/>
            <person name="Tritt A."/>
            <person name="Yoshinaga Y."/>
            <person name="Zwiers L.-H."/>
            <person name="Turgeon B."/>
            <person name="Goodwin S."/>
            <person name="Spatafora J."/>
            <person name="Crous P."/>
            <person name="Grigoriev I."/>
        </authorList>
    </citation>
    <scope>NUCLEOTIDE SEQUENCE</scope>
    <source>
        <strain evidence="4">CBS 115976</strain>
    </source>
</reference>
<dbReference type="InterPro" id="IPR027246">
    <property type="entry name" value="Porin_Euk/Tom40"/>
</dbReference>
<dbReference type="GO" id="GO:0046930">
    <property type="term" value="C:pore complex"/>
    <property type="evidence" value="ECO:0007669"/>
    <property type="project" value="UniProtKB-KW"/>
</dbReference>
<evidence type="ECO:0000256" key="3">
    <source>
        <dbReference type="ARBA" id="ARBA00023114"/>
    </source>
</evidence>
<dbReference type="Gene3D" id="2.40.160.10">
    <property type="entry name" value="Porin"/>
    <property type="match status" value="1"/>
</dbReference>
<dbReference type="OrthoDB" id="7827681at2759"/>
<comment type="similarity">
    <text evidence="1">Belongs to the eukaryotic mitochondrial porin family.</text>
</comment>
<gene>
    <name evidence="4" type="ORF">BT63DRAFT_421987</name>
</gene>
<accession>A0A6A6UR18</accession>
<evidence type="ECO:0000313" key="4">
    <source>
        <dbReference type="EMBL" id="KAF2673881.1"/>
    </source>
</evidence>
<proteinExistence type="inferred from homology"/>
<dbReference type="InterPro" id="IPR023614">
    <property type="entry name" value="Porin_dom_sf"/>
</dbReference>
<evidence type="ECO:0000313" key="5">
    <source>
        <dbReference type="Proteomes" id="UP000799302"/>
    </source>
</evidence>
<dbReference type="PRINTS" id="PR00185">
    <property type="entry name" value="EUKARYTPORIN"/>
</dbReference>
<evidence type="ECO:0000256" key="2">
    <source>
        <dbReference type="ARBA" id="ARBA00022452"/>
    </source>
</evidence>
<name>A0A6A6UR18_9PEZI</name>
<dbReference type="CDD" id="cd07306">
    <property type="entry name" value="Porin3_VDAC"/>
    <property type="match status" value="1"/>
</dbReference>
<keyword evidence="2" id="KW-0812">Transmembrane</keyword>
<keyword evidence="3" id="KW-0626">Porin</keyword>
<keyword evidence="3" id="KW-0406">Ion transport</keyword>
<dbReference type="GO" id="GO:0015288">
    <property type="term" value="F:porin activity"/>
    <property type="evidence" value="ECO:0007669"/>
    <property type="project" value="UniProtKB-KW"/>
</dbReference>
<dbReference type="Pfam" id="PF01459">
    <property type="entry name" value="Porin_3"/>
    <property type="match status" value="1"/>
</dbReference>
<keyword evidence="2" id="KW-0472">Membrane</keyword>
<sequence>MAPSAFSDIAKSSNDLINRDFYHATAATLEVKLKSPDGLAITAKGTSPHDGDIAGSVEGKKIIQKGITATSTWTNASVATVKLELDDILAAGVKAEYIGTYAPKTGLKAQKGNLYFKQGAFHARAFGEYTPATGNVNATVDGVVAHEGFLVGGEAGFDVQKAALTRYAAAFGYVTPVYSMAVTATNSLSVFTAGYYHRVNPAVEAGVKAAYDTKTNSTVGIEVATKYKIDPTAFAKFKLNDRGIVSLAYNARINSGFTFGIGASLDAQKLNEAGHKIGTSFTFEG</sequence>
<dbReference type="Proteomes" id="UP000799302">
    <property type="component" value="Unassembled WGS sequence"/>
</dbReference>